<sequence>MTLSLMLPLGLAALASLLLPVLVHLARRSEQRVVVFAALRWLQAKPQPRRKHRLDEIPLLLLRVLMLAALALLLAEPVLFGRPDRTPRVLVAPGVDVTSVRPGSGLTDARWQRLAPGFPTIDDAGAKVPELPAPDQASLSSLLREFDASLPAGTPLTVLVPPVITGADAERPVLSRAVDWRVVADAVPPSAPPDATGARPPIPTLMVRYAPEHPEGLKYLRAAGAAWQVARGGGSAGEDDAEAAVTVATDSTPLAGSRLAWLVPGPLPDAVRQWVAGGGDALLADGAIAPELEGAPVIWRDATGPLARGTRLGRGRLMQLEHELAPAGMPILLEPDFPQHLGALFTEAPPQPAWVDAKAHAPRVGATPYPDAPRPLAPPLAGLIALMVLLERWMANGPRRRTAA</sequence>
<keyword evidence="4" id="KW-1185">Reference proteome</keyword>
<reference evidence="3 4" key="1">
    <citation type="submission" date="2020-10" db="EMBL/GenBank/DDBJ databases">
        <title>complete genome sequencing of Lysobacter sp. H21R20.</title>
        <authorList>
            <person name="Bae J.-W."/>
            <person name="Lee S.-Y."/>
        </authorList>
    </citation>
    <scope>NUCLEOTIDE SEQUENCE [LARGE SCALE GENOMIC DNA]</scope>
    <source>
        <strain evidence="3 4">H21R20</strain>
    </source>
</reference>
<dbReference type="InterPro" id="IPR024163">
    <property type="entry name" value="Aerotolerance_reg_N"/>
</dbReference>
<evidence type="ECO:0000259" key="2">
    <source>
        <dbReference type="Pfam" id="PF07584"/>
    </source>
</evidence>
<keyword evidence="1" id="KW-1133">Transmembrane helix</keyword>
<dbReference type="AlphaFoldDB" id="A0A7S6ZT74"/>
<feature type="domain" description="Aerotolerance regulator N-terminal" evidence="2">
    <location>
        <begin position="5"/>
        <end position="77"/>
    </location>
</feature>
<organism evidence="3 4">
    <name type="scientific">Novilysobacter ciconiae</name>
    <dbReference type="NCBI Taxonomy" id="2781022"/>
    <lineage>
        <taxon>Bacteria</taxon>
        <taxon>Pseudomonadati</taxon>
        <taxon>Pseudomonadota</taxon>
        <taxon>Gammaproteobacteria</taxon>
        <taxon>Lysobacterales</taxon>
        <taxon>Lysobacteraceae</taxon>
        <taxon>Novilysobacter</taxon>
    </lineage>
</organism>
<name>A0A7S6ZT74_9GAMM</name>
<evidence type="ECO:0000313" key="4">
    <source>
        <dbReference type="Proteomes" id="UP000594059"/>
    </source>
</evidence>
<evidence type="ECO:0000313" key="3">
    <source>
        <dbReference type="EMBL" id="QOW20404.1"/>
    </source>
</evidence>
<keyword evidence="1" id="KW-0472">Membrane</keyword>
<protein>
    <submittedName>
        <fullName evidence="3">BatA domain-containing protein</fullName>
    </submittedName>
</protein>
<feature type="transmembrane region" description="Helical" evidence="1">
    <location>
        <begin position="6"/>
        <end position="26"/>
    </location>
</feature>
<dbReference type="Pfam" id="PF07584">
    <property type="entry name" value="BatA"/>
    <property type="match status" value="1"/>
</dbReference>
<proteinExistence type="predicted"/>
<dbReference type="RefSeq" id="WP_193986774.1">
    <property type="nucleotide sequence ID" value="NZ_CP063656.1"/>
</dbReference>
<dbReference type="Proteomes" id="UP000594059">
    <property type="component" value="Chromosome"/>
</dbReference>
<dbReference type="NCBIfam" id="TIGR02226">
    <property type="entry name" value="two_anch"/>
    <property type="match status" value="1"/>
</dbReference>
<dbReference type="InterPro" id="IPR011933">
    <property type="entry name" value="Double_TM_dom"/>
</dbReference>
<dbReference type="KEGG" id="lcic:INQ41_05130"/>
<dbReference type="EMBL" id="CP063656">
    <property type="protein sequence ID" value="QOW20404.1"/>
    <property type="molecule type" value="Genomic_DNA"/>
</dbReference>
<gene>
    <name evidence="3" type="ORF">INQ41_05130</name>
</gene>
<feature type="transmembrane region" description="Helical" evidence="1">
    <location>
        <begin position="59"/>
        <end position="80"/>
    </location>
</feature>
<accession>A0A7S6ZT74</accession>
<evidence type="ECO:0000256" key="1">
    <source>
        <dbReference type="SAM" id="Phobius"/>
    </source>
</evidence>
<keyword evidence="1" id="KW-0812">Transmembrane</keyword>